<feature type="domain" description="ABC transporter" evidence="4">
    <location>
        <begin position="3"/>
        <end position="202"/>
    </location>
</feature>
<dbReference type="InterPro" id="IPR003439">
    <property type="entry name" value="ABC_transporter-like_ATP-bd"/>
</dbReference>
<dbReference type="OrthoDB" id="9808363at2"/>
<dbReference type="Gene3D" id="3.40.50.300">
    <property type="entry name" value="P-loop containing nucleotide triphosphate hydrolases"/>
    <property type="match status" value="1"/>
</dbReference>
<dbReference type="EMBL" id="PYLS01000001">
    <property type="protein sequence ID" value="PST85098.1"/>
    <property type="molecule type" value="Genomic_DNA"/>
</dbReference>
<gene>
    <name evidence="5" type="ORF">C7T94_03010</name>
</gene>
<comment type="caution">
    <text evidence="5">The sequence shown here is derived from an EMBL/GenBank/DDBJ whole genome shotgun (WGS) entry which is preliminary data.</text>
</comment>
<dbReference type="PROSITE" id="PS50893">
    <property type="entry name" value="ABC_TRANSPORTER_2"/>
    <property type="match status" value="1"/>
</dbReference>
<dbReference type="InterPro" id="IPR003593">
    <property type="entry name" value="AAA+_ATPase"/>
</dbReference>
<dbReference type="Pfam" id="PF00005">
    <property type="entry name" value="ABC_tran"/>
    <property type="match status" value="1"/>
</dbReference>
<dbReference type="AlphaFoldDB" id="A0A2T3HRN2"/>
<dbReference type="InterPro" id="IPR027417">
    <property type="entry name" value="P-loop_NTPase"/>
</dbReference>
<evidence type="ECO:0000313" key="6">
    <source>
        <dbReference type="Proteomes" id="UP000240912"/>
    </source>
</evidence>
<dbReference type="RefSeq" id="WP_107213513.1">
    <property type="nucleotide sequence ID" value="NZ_KZ686268.1"/>
</dbReference>
<protein>
    <submittedName>
        <fullName evidence="5">ABC transporter ATP-binding protein</fullName>
    </submittedName>
</protein>
<dbReference type="GO" id="GO:0005524">
    <property type="term" value="F:ATP binding"/>
    <property type="evidence" value="ECO:0007669"/>
    <property type="project" value="UniProtKB-KW"/>
</dbReference>
<dbReference type="SUPFAM" id="SSF52540">
    <property type="entry name" value="P-loop containing nucleoside triphosphate hydrolases"/>
    <property type="match status" value="1"/>
</dbReference>
<sequence>MRISLENAGRRFNREWIFRGVTANLLPGGRYAVLGPNGSGKSTLLSLISGHLSPSEGKVLYQAASGPVQVESVYRHLSFAAPYLDLIEEFSLSEMIDFHFRFKPMDGGMDRHSLVELLGMEKSKHKAIKYFSSGMKQRTRLALACCAATPVLLLDEPTSNLDSQGVQWYEALIEGFAGSKLIVVCSNQPYEYAFCKHYIQITDYK</sequence>
<dbReference type="SMART" id="SM00382">
    <property type="entry name" value="AAA"/>
    <property type="match status" value="1"/>
</dbReference>
<proteinExistence type="predicted"/>
<keyword evidence="2" id="KW-0547">Nucleotide-binding</keyword>
<evidence type="ECO:0000259" key="4">
    <source>
        <dbReference type="PROSITE" id="PS50893"/>
    </source>
</evidence>
<name>A0A2T3HRN2_9SPHI</name>
<reference evidence="5 6" key="1">
    <citation type="submission" date="2018-03" db="EMBL/GenBank/DDBJ databases">
        <authorList>
            <person name="Keele B.F."/>
        </authorList>
    </citation>
    <scope>NUCLEOTIDE SEQUENCE [LARGE SCALE GENOMIC DNA]</scope>
    <source>
        <strain evidence="5 6">YL28-9</strain>
    </source>
</reference>
<organism evidence="5 6">
    <name type="scientific">Pedobacter yulinensis</name>
    <dbReference type="NCBI Taxonomy" id="2126353"/>
    <lineage>
        <taxon>Bacteria</taxon>
        <taxon>Pseudomonadati</taxon>
        <taxon>Bacteroidota</taxon>
        <taxon>Sphingobacteriia</taxon>
        <taxon>Sphingobacteriales</taxon>
        <taxon>Sphingobacteriaceae</taxon>
        <taxon>Pedobacter</taxon>
    </lineage>
</organism>
<dbReference type="PANTHER" id="PTHR42939:SF1">
    <property type="entry name" value="ABC TRANSPORTER ATP-BINDING PROTEIN ALBC-RELATED"/>
    <property type="match status" value="1"/>
</dbReference>
<dbReference type="GO" id="GO:0016887">
    <property type="term" value="F:ATP hydrolysis activity"/>
    <property type="evidence" value="ECO:0007669"/>
    <property type="project" value="InterPro"/>
</dbReference>
<evidence type="ECO:0000256" key="3">
    <source>
        <dbReference type="ARBA" id="ARBA00022840"/>
    </source>
</evidence>
<keyword evidence="3 5" id="KW-0067">ATP-binding</keyword>
<accession>A0A2T3HRN2</accession>
<keyword evidence="1" id="KW-0813">Transport</keyword>
<dbReference type="PANTHER" id="PTHR42939">
    <property type="entry name" value="ABC TRANSPORTER ATP-BINDING PROTEIN ALBC-RELATED"/>
    <property type="match status" value="1"/>
</dbReference>
<evidence type="ECO:0000313" key="5">
    <source>
        <dbReference type="EMBL" id="PST85098.1"/>
    </source>
</evidence>
<keyword evidence="6" id="KW-1185">Reference proteome</keyword>
<evidence type="ECO:0000256" key="1">
    <source>
        <dbReference type="ARBA" id="ARBA00022448"/>
    </source>
</evidence>
<evidence type="ECO:0000256" key="2">
    <source>
        <dbReference type="ARBA" id="ARBA00022741"/>
    </source>
</evidence>
<dbReference type="Proteomes" id="UP000240912">
    <property type="component" value="Unassembled WGS sequence"/>
</dbReference>
<dbReference type="InterPro" id="IPR051782">
    <property type="entry name" value="ABC_Transporter_VariousFunc"/>
</dbReference>